<dbReference type="GO" id="GO:0004867">
    <property type="term" value="F:serine-type endopeptidase inhibitor activity"/>
    <property type="evidence" value="ECO:0007669"/>
    <property type="project" value="UniProtKB-KW"/>
</dbReference>
<evidence type="ECO:0000256" key="6">
    <source>
        <dbReference type="ARBA" id="ARBA00023157"/>
    </source>
</evidence>
<evidence type="ECO:0000256" key="1">
    <source>
        <dbReference type="ARBA" id="ARBA00022536"/>
    </source>
</evidence>
<comment type="caution">
    <text evidence="11">The sequence shown here is derived from an EMBL/GenBank/DDBJ whole genome shotgun (WGS) entry which is preliminary data.</text>
</comment>
<dbReference type="PROSITE" id="PS00010">
    <property type="entry name" value="ASX_HYDROXYL"/>
    <property type="match status" value="2"/>
</dbReference>
<evidence type="ECO:0000259" key="10">
    <source>
        <dbReference type="PROSITE" id="PS50279"/>
    </source>
</evidence>
<dbReference type="CDD" id="cd00054">
    <property type="entry name" value="EGF_CA"/>
    <property type="match status" value="5"/>
</dbReference>
<evidence type="ECO:0000313" key="11">
    <source>
        <dbReference type="EMBL" id="CAJ0588841.1"/>
    </source>
</evidence>
<dbReference type="PANTHER" id="PTHR24049:SF22">
    <property type="entry name" value="DROSOPHILA CRUMBS HOMOLOG"/>
    <property type="match status" value="1"/>
</dbReference>
<keyword evidence="2" id="KW-0646">Protease inhibitor</keyword>
<feature type="domain" description="BPTI/Kunitz inhibitor" evidence="10">
    <location>
        <begin position="294"/>
        <end position="350"/>
    </location>
</feature>
<evidence type="ECO:0000313" key="12">
    <source>
        <dbReference type="Proteomes" id="UP001176961"/>
    </source>
</evidence>
<evidence type="ECO:0000259" key="9">
    <source>
        <dbReference type="PROSITE" id="PS50026"/>
    </source>
</evidence>
<evidence type="ECO:0000256" key="3">
    <source>
        <dbReference type="ARBA" id="ARBA00022729"/>
    </source>
</evidence>
<evidence type="ECO:0000256" key="8">
    <source>
        <dbReference type="SAM" id="MobiDB-lite"/>
    </source>
</evidence>
<dbReference type="PANTHER" id="PTHR24049">
    <property type="entry name" value="CRUMBS FAMILY MEMBER"/>
    <property type="match status" value="1"/>
</dbReference>
<dbReference type="InterPro" id="IPR000742">
    <property type="entry name" value="EGF"/>
</dbReference>
<dbReference type="SUPFAM" id="SSF57184">
    <property type="entry name" value="Growth factor receptor domain"/>
    <property type="match status" value="1"/>
</dbReference>
<dbReference type="FunFam" id="4.10.410.10:FF:000020">
    <property type="entry name" value="Collagen, type VI, alpha 3"/>
    <property type="match status" value="1"/>
</dbReference>
<dbReference type="GO" id="GO:0045197">
    <property type="term" value="P:establishment or maintenance of epithelial cell apical/basal polarity"/>
    <property type="evidence" value="ECO:0007669"/>
    <property type="project" value="TreeGrafter"/>
</dbReference>
<dbReference type="InterPro" id="IPR009030">
    <property type="entry name" value="Growth_fac_rcpt_cys_sf"/>
</dbReference>
<dbReference type="SUPFAM" id="SSF57196">
    <property type="entry name" value="EGF/Laminin"/>
    <property type="match status" value="3"/>
</dbReference>
<dbReference type="GO" id="GO:0007157">
    <property type="term" value="P:heterophilic cell-cell adhesion via plasma membrane cell adhesion molecules"/>
    <property type="evidence" value="ECO:0007669"/>
    <property type="project" value="TreeGrafter"/>
</dbReference>
<dbReference type="InterPro" id="IPR049883">
    <property type="entry name" value="NOTCH1_EGF-like"/>
</dbReference>
<keyword evidence="6 7" id="KW-1015">Disulfide bond</keyword>
<gene>
    <name evidence="11" type="ORF">CYNAS_LOCUS824</name>
</gene>
<dbReference type="SMART" id="SM00179">
    <property type="entry name" value="EGF_CA"/>
    <property type="match status" value="5"/>
</dbReference>
<protein>
    <submittedName>
        <fullName evidence="11">Uncharacterized protein</fullName>
    </submittedName>
</protein>
<feature type="domain" description="EGF-like" evidence="9">
    <location>
        <begin position="600"/>
        <end position="638"/>
    </location>
</feature>
<feature type="domain" description="EGF-like" evidence="9">
    <location>
        <begin position="517"/>
        <end position="556"/>
    </location>
</feature>
<proteinExistence type="predicted"/>
<name>A0AA36DKD8_CYLNA</name>
<feature type="domain" description="EGF-like" evidence="9">
    <location>
        <begin position="168"/>
        <end position="208"/>
    </location>
</feature>
<feature type="domain" description="BPTI/Kunitz inhibitor" evidence="10">
    <location>
        <begin position="429"/>
        <end position="485"/>
    </location>
</feature>
<dbReference type="PRINTS" id="PR00759">
    <property type="entry name" value="BASICPTASE"/>
</dbReference>
<feature type="disulfide bond" evidence="7">
    <location>
        <begin position="609"/>
        <end position="626"/>
    </location>
</feature>
<evidence type="ECO:0000256" key="2">
    <source>
        <dbReference type="ARBA" id="ARBA00022690"/>
    </source>
</evidence>
<sequence length="771" mass="88903">PEDRCLEPVDPGPCQYYQTKWFWDVADESCKEFHYGGCMGTKNRFNTKHECLKQCRYKLFNPVAVPDLCLLEPDPGYCDDERQGQWWYYFDSEAGICVKFFYYGCGGNDNKFYSLHMCRKVCAERLSPQIACDRCDLRTSFCKSHGKFNYTCECLLGYEKNQYGECIDIDECRGYTAVCDKNAWCTNTIGSYSCECMAAYRGDGKHCTYVGLGRSSMDCKDCSDDATCENGICQCKEGFEGDGFNCTDVNECLRAPYLCDKNAECFNREGSFICTCLAGYAGNGYNCTQTKNACLDKFDHGYQETCGGENWRQHYFLDHKSKLCQAFWYDGCKGRSRNIFSDLETCEQMCEETNILTRAEVCWDKFDMNYRNQCLNGQWQQRYYFDHASLTCRQFWYDGCRSDSRNMFEDMLTCQWLCETQPMYKSRACLQDFDPHYKDQCNGGRWRQQYYFDRNVKKCIAFWYDGCTGESENLFQDEQTCLMTCENPAKKDPHKPWHGGDKHKMKEKLEDLYKPNLTDICATANPCQNNGTCVFVWKKNTHYCKCQAGFTGNNCSEKIDFDPCATNPCQNGATCTAKVQEGKPTYECYCAPGFGGPKCDQRPCDVNPCLHNGTCRTTAGFSSYFCDCQEGYGGKNCDIAISKYPPEEHYGSKVLLVSSGKEEWIQQMKERLGGKTPTTPPAPAADEPYKDPKTKKLEREEREKQEAERLHKEEQEKEAKKQEAERLEKEKQLEEEKLRNETLLNQQLSHANHIALSIFTLVFAQILVFDF</sequence>
<feature type="disulfide bond" evidence="7">
    <location>
        <begin position="546"/>
        <end position="555"/>
    </location>
</feature>
<dbReference type="PROSITE" id="PS00280">
    <property type="entry name" value="BPTI_KUNITZ_1"/>
    <property type="match status" value="1"/>
</dbReference>
<dbReference type="PROSITE" id="PS50279">
    <property type="entry name" value="BPTI_KUNITZ_2"/>
    <property type="match status" value="5"/>
</dbReference>
<dbReference type="Pfam" id="PF07645">
    <property type="entry name" value="EGF_CA"/>
    <property type="match status" value="1"/>
</dbReference>
<dbReference type="EMBL" id="CATQJL010000001">
    <property type="protein sequence ID" value="CAJ0588841.1"/>
    <property type="molecule type" value="Genomic_DNA"/>
</dbReference>
<dbReference type="SMART" id="SM00181">
    <property type="entry name" value="EGF"/>
    <property type="match status" value="7"/>
</dbReference>
<dbReference type="FunFam" id="2.10.25.10:FF:001117">
    <property type="entry name" value="Protein glp-1"/>
    <property type="match status" value="1"/>
</dbReference>
<reference evidence="11" key="1">
    <citation type="submission" date="2023-07" db="EMBL/GenBank/DDBJ databases">
        <authorList>
            <consortium name="CYATHOMIX"/>
        </authorList>
    </citation>
    <scope>NUCLEOTIDE SEQUENCE</scope>
    <source>
        <strain evidence="11">N/A</strain>
    </source>
</reference>
<keyword evidence="1 7" id="KW-0245">EGF-like domain</keyword>
<dbReference type="Gene3D" id="4.10.410.10">
    <property type="entry name" value="Pancreatic trypsin inhibitor Kunitz domain"/>
    <property type="match status" value="5"/>
</dbReference>
<evidence type="ECO:0000256" key="4">
    <source>
        <dbReference type="ARBA" id="ARBA00022737"/>
    </source>
</evidence>
<evidence type="ECO:0000256" key="5">
    <source>
        <dbReference type="ARBA" id="ARBA00022900"/>
    </source>
</evidence>
<feature type="domain" description="BPTI/Kunitz inhibitor" evidence="10">
    <location>
        <begin position="69"/>
        <end position="122"/>
    </location>
</feature>
<feature type="domain" description="BPTI/Kunitz inhibitor" evidence="10">
    <location>
        <begin position="362"/>
        <end position="418"/>
    </location>
</feature>
<keyword evidence="4" id="KW-0677">Repeat</keyword>
<feature type="domain" description="EGF-like" evidence="9">
    <location>
        <begin position="560"/>
        <end position="597"/>
    </location>
</feature>
<dbReference type="PROSITE" id="PS01186">
    <property type="entry name" value="EGF_2"/>
    <property type="match status" value="3"/>
</dbReference>
<keyword evidence="12" id="KW-1185">Reference proteome</keyword>
<dbReference type="GO" id="GO:0005886">
    <property type="term" value="C:plasma membrane"/>
    <property type="evidence" value="ECO:0007669"/>
    <property type="project" value="TreeGrafter"/>
</dbReference>
<dbReference type="Pfam" id="PF00008">
    <property type="entry name" value="EGF"/>
    <property type="match status" value="3"/>
</dbReference>
<dbReference type="SUPFAM" id="SSF57362">
    <property type="entry name" value="BPTI-like"/>
    <property type="match status" value="5"/>
</dbReference>
<dbReference type="GO" id="GO:0005509">
    <property type="term" value="F:calcium ion binding"/>
    <property type="evidence" value="ECO:0007669"/>
    <property type="project" value="InterPro"/>
</dbReference>
<dbReference type="Proteomes" id="UP001176961">
    <property type="component" value="Unassembled WGS sequence"/>
</dbReference>
<dbReference type="InterPro" id="IPR018097">
    <property type="entry name" value="EGF_Ca-bd_CS"/>
</dbReference>
<dbReference type="Pfam" id="PF12947">
    <property type="entry name" value="EGF_3"/>
    <property type="match status" value="1"/>
</dbReference>
<accession>A0AA36DKD8</accession>
<feature type="region of interest" description="Disordered" evidence="8">
    <location>
        <begin position="671"/>
        <end position="733"/>
    </location>
</feature>
<dbReference type="InterPro" id="IPR024731">
    <property type="entry name" value="NELL2-like_EGF"/>
</dbReference>
<keyword evidence="3" id="KW-0732">Signal</keyword>
<keyword evidence="5" id="KW-0722">Serine protease inhibitor</keyword>
<dbReference type="PROSITE" id="PS01187">
    <property type="entry name" value="EGF_CA"/>
    <property type="match status" value="2"/>
</dbReference>
<feature type="non-terminal residue" evidence="11">
    <location>
        <position position="1"/>
    </location>
</feature>
<dbReference type="InterPro" id="IPR002223">
    <property type="entry name" value="Kunitz_BPTI"/>
</dbReference>
<feature type="domain" description="BPTI/Kunitz inhibitor" evidence="10">
    <location>
        <begin position="5"/>
        <end position="55"/>
    </location>
</feature>
<dbReference type="FunFam" id="2.10.25.10:FF:000653">
    <property type="entry name" value="Putative Fibrillin-1"/>
    <property type="match status" value="1"/>
</dbReference>
<feature type="disulfide bond" evidence="7">
    <location>
        <begin position="628"/>
        <end position="637"/>
    </location>
</feature>
<dbReference type="CDD" id="cd00109">
    <property type="entry name" value="Kunitz-type"/>
    <property type="match status" value="2"/>
</dbReference>
<comment type="caution">
    <text evidence="7">Lacks conserved residue(s) required for the propagation of feature annotation.</text>
</comment>
<dbReference type="InterPro" id="IPR000152">
    <property type="entry name" value="EGF-type_Asp/Asn_hydroxyl_site"/>
</dbReference>
<dbReference type="PROSITE" id="PS00022">
    <property type="entry name" value="EGF_1"/>
    <property type="match status" value="2"/>
</dbReference>
<organism evidence="11 12">
    <name type="scientific">Cylicocyclus nassatus</name>
    <name type="common">Nematode worm</name>
    <dbReference type="NCBI Taxonomy" id="53992"/>
    <lineage>
        <taxon>Eukaryota</taxon>
        <taxon>Metazoa</taxon>
        <taxon>Ecdysozoa</taxon>
        <taxon>Nematoda</taxon>
        <taxon>Chromadorea</taxon>
        <taxon>Rhabditida</taxon>
        <taxon>Rhabditina</taxon>
        <taxon>Rhabditomorpha</taxon>
        <taxon>Strongyloidea</taxon>
        <taxon>Strongylidae</taxon>
        <taxon>Cylicocyclus</taxon>
    </lineage>
</organism>
<dbReference type="InterPro" id="IPR020901">
    <property type="entry name" value="Prtase_inh_Kunz-CS"/>
</dbReference>
<evidence type="ECO:0000256" key="7">
    <source>
        <dbReference type="PROSITE-ProRule" id="PRU00076"/>
    </source>
</evidence>
<dbReference type="InterPro" id="IPR036880">
    <property type="entry name" value="Kunitz_BPTI_sf"/>
</dbReference>
<dbReference type="AlphaFoldDB" id="A0AA36DKD8"/>
<dbReference type="InterPro" id="IPR001881">
    <property type="entry name" value="EGF-like_Ca-bd_dom"/>
</dbReference>
<feature type="compositionally biased region" description="Basic and acidic residues" evidence="8">
    <location>
        <begin position="687"/>
        <end position="733"/>
    </location>
</feature>
<dbReference type="GO" id="GO:0032991">
    <property type="term" value="C:protein-containing complex"/>
    <property type="evidence" value="ECO:0007669"/>
    <property type="project" value="TreeGrafter"/>
</dbReference>
<dbReference type="PROSITE" id="PS50026">
    <property type="entry name" value="EGF_3"/>
    <property type="match status" value="5"/>
</dbReference>
<feature type="disulfide bond" evidence="7">
    <location>
        <begin position="527"/>
        <end position="544"/>
    </location>
</feature>
<dbReference type="SMART" id="SM00131">
    <property type="entry name" value="KU"/>
    <property type="match status" value="5"/>
</dbReference>
<dbReference type="FunFam" id="2.10.25.10:FF:000731">
    <property type="entry name" value="Wall-associated receptor kinase 2"/>
    <property type="match status" value="1"/>
</dbReference>
<dbReference type="Gene3D" id="2.10.25.10">
    <property type="entry name" value="Laminin"/>
    <property type="match status" value="5"/>
</dbReference>
<feature type="domain" description="EGF-like" evidence="9">
    <location>
        <begin position="248"/>
        <end position="288"/>
    </location>
</feature>
<dbReference type="Pfam" id="PF00014">
    <property type="entry name" value="Kunitz_BPTI"/>
    <property type="match status" value="5"/>
</dbReference>
<dbReference type="InterPro" id="IPR051022">
    <property type="entry name" value="Notch_Cell-Fate_Det"/>
</dbReference>